<dbReference type="EMBL" id="KB445565">
    <property type="protein sequence ID" value="EMC90957.1"/>
    <property type="molecule type" value="Genomic_DNA"/>
</dbReference>
<feature type="compositionally biased region" description="Basic residues" evidence="1">
    <location>
        <begin position="1"/>
        <end position="10"/>
    </location>
</feature>
<feature type="region of interest" description="Disordered" evidence="1">
    <location>
        <begin position="1"/>
        <end position="33"/>
    </location>
</feature>
<dbReference type="HOGENOM" id="CLU_2003478_0_0_1"/>
<evidence type="ECO:0000313" key="3">
    <source>
        <dbReference type="Proteomes" id="UP000011761"/>
    </source>
</evidence>
<organism evidence="2 3">
    <name type="scientific">Baudoinia panamericana (strain UAMH 10762)</name>
    <name type="common">Angels' share fungus</name>
    <name type="synonym">Baudoinia compniacensis (strain UAMH 10762)</name>
    <dbReference type="NCBI Taxonomy" id="717646"/>
    <lineage>
        <taxon>Eukaryota</taxon>
        <taxon>Fungi</taxon>
        <taxon>Dikarya</taxon>
        <taxon>Ascomycota</taxon>
        <taxon>Pezizomycotina</taxon>
        <taxon>Dothideomycetes</taxon>
        <taxon>Dothideomycetidae</taxon>
        <taxon>Mycosphaerellales</taxon>
        <taxon>Teratosphaeriaceae</taxon>
        <taxon>Baudoinia</taxon>
    </lineage>
</organism>
<dbReference type="RefSeq" id="XP_007681885.1">
    <property type="nucleotide sequence ID" value="XM_007683695.1"/>
</dbReference>
<dbReference type="KEGG" id="bcom:BAUCODRAFT_332413"/>
<proteinExistence type="predicted"/>
<feature type="compositionally biased region" description="Polar residues" evidence="1">
    <location>
        <begin position="18"/>
        <end position="27"/>
    </location>
</feature>
<name>M2LAW8_BAUPA</name>
<reference evidence="2 3" key="1">
    <citation type="journal article" date="2012" name="PLoS Pathog.">
        <title>Diverse lifestyles and strategies of plant pathogenesis encoded in the genomes of eighteen Dothideomycetes fungi.</title>
        <authorList>
            <person name="Ohm R.A."/>
            <person name="Feau N."/>
            <person name="Henrissat B."/>
            <person name="Schoch C.L."/>
            <person name="Horwitz B.A."/>
            <person name="Barry K.W."/>
            <person name="Condon B.J."/>
            <person name="Copeland A.C."/>
            <person name="Dhillon B."/>
            <person name="Glaser F."/>
            <person name="Hesse C.N."/>
            <person name="Kosti I."/>
            <person name="LaButti K."/>
            <person name="Lindquist E.A."/>
            <person name="Lucas S."/>
            <person name="Salamov A.A."/>
            <person name="Bradshaw R.E."/>
            <person name="Ciuffetti L."/>
            <person name="Hamelin R.C."/>
            <person name="Kema G.H.J."/>
            <person name="Lawrence C."/>
            <person name="Scott J.A."/>
            <person name="Spatafora J.W."/>
            <person name="Turgeon B.G."/>
            <person name="de Wit P.J.G.M."/>
            <person name="Zhong S."/>
            <person name="Goodwin S.B."/>
            <person name="Grigoriev I.V."/>
        </authorList>
    </citation>
    <scope>NUCLEOTIDE SEQUENCE [LARGE SCALE GENOMIC DNA]</scope>
    <source>
        <strain evidence="2 3">UAMH 10762</strain>
    </source>
</reference>
<sequence length="124" mass="13375">MLFHARKRIRTRDAAQKARSSGLTDANSHIGHERGSPHLCCSVKPPGLHYRWANVNRTKVFQDASVSGFPLTSGTFAKVLESSLAQRHGSCFNPPRAAPRVGLSSTSTSCCVMLIQIAGCPGQE</sequence>
<dbReference type="Proteomes" id="UP000011761">
    <property type="component" value="Unassembled WGS sequence"/>
</dbReference>
<protein>
    <submittedName>
        <fullName evidence="2">Uncharacterized protein</fullName>
    </submittedName>
</protein>
<keyword evidence="3" id="KW-1185">Reference proteome</keyword>
<dbReference type="AlphaFoldDB" id="M2LAW8"/>
<accession>M2LAW8</accession>
<gene>
    <name evidence="2" type="ORF">BAUCODRAFT_332413</name>
</gene>
<evidence type="ECO:0000256" key="1">
    <source>
        <dbReference type="SAM" id="MobiDB-lite"/>
    </source>
</evidence>
<evidence type="ECO:0000313" key="2">
    <source>
        <dbReference type="EMBL" id="EMC90957.1"/>
    </source>
</evidence>
<dbReference type="GeneID" id="19112029"/>